<feature type="chain" id="PRO_5011470446" description="Lipocalin-like domain-containing protein" evidence="1">
    <location>
        <begin position="21"/>
        <end position="159"/>
    </location>
</feature>
<evidence type="ECO:0008006" key="4">
    <source>
        <dbReference type="Google" id="ProtNLM"/>
    </source>
</evidence>
<reference evidence="3" key="1">
    <citation type="submission" date="2016-10" db="EMBL/GenBank/DDBJ databases">
        <authorList>
            <person name="Varghese N."/>
            <person name="Submissions S."/>
        </authorList>
    </citation>
    <scope>NUCLEOTIDE SEQUENCE [LARGE SCALE GENOMIC DNA]</scope>
    <source>
        <strain evidence="3">DS-12</strain>
    </source>
</reference>
<evidence type="ECO:0000256" key="1">
    <source>
        <dbReference type="SAM" id="SignalP"/>
    </source>
</evidence>
<sequence length="159" mass="17578">MKKIFSMLALSAIAVTVASCSDDDKSAPSEQNQLVGKWDYIEELALDANGNVVSTYSDDNGVCPHDTFEFKSGGILQNIDYNRSNNASECSGDTINGIWNVTGNTFKLALGEGEDFEDSFEIKKLTADAFEIQRPLTREEAEDYELNVVALKFVFKKVK</sequence>
<dbReference type="OrthoDB" id="785995at2"/>
<evidence type="ECO:0000313" key="2">
    <source>
        <dbReference type="EMBL" id="SFN50418.1"/>
    </source>
</evidence>
<dbReference type="Proteomes" id="UP000199036">
    <property type="component" value="Unassembled WGS sequence"/>
</dbReference>
<feature type="signal peptide" evidence="1">
    <location>
        <begin position="1"/>
        <end position="20"/>
    </location>
</feature>
<proteinExistence type="predicted"/>
<dbReference type="RefSeq" id="WP_091520871.1">
    <property type="nucleotide sequence ID" value="NZ_FOVI01000006.1"/>
</dbReference>
<organism evidence="2 3">
    <name type="scientific">Paenimyroides ummariense</name>
    <dbReference type="NCBI Taxonomy" id="913024"/>
    <lineage>
        <taxon>Bacteria</taxon>
        <taxon>Pseudomonadati</taxon>
        <taxon>Bacteroidota</taxon>
        <taxon>Flavobacteriia</taxon>
        <taxon>Flavobacteriales</taxon>
        <taxon>Flavobacteriaceae</taxon>
        <taxon>Paenimyroides</taxon>
    </lineage>
</organism>
<gene>
    <name evidence="2" type="ORF">SAMN05421741_10699</name>
</gene>
<dbReference type="STRING" id="913024.SAMN05421741_10699"/>
<protein>
    <recommendedName>
        <fullName evidence="4">Lipocalin-like domain-containing protein</fullName>
    </recommendedName>
</protein>
<accession>A0A1I4ZJN4</accession>
<keyword evidence="1" id="KW-0732">Signal</keyword>
<dbReference type="AlphaFoldDB" id="A0A1I4ZJN4"/>
<dbReference type="EMBL" id="FOVI01000006">
    <property type="protein sequence ID" value="SFN50418.1"/>
    <property type="molecule type" value="Genomic_DNA"/>
</dbReference>
<keyword evidence="3" id="KW-1185">Reference proteome</keyword>
<dbReference type="PROSITE" id="PS51257">
    <property type="entry name" value="PROKAR_LIPOPROTEIN"/>
    <property type="match status" value="1"/>
</dbReference>
<name>A0A1I4ZJN4_9FLAO</name>
<evidence type="ECO:0000313" key="3">
    <source>
        <dbReference type="Proteomes" id="UP000199036"/>
    </source>
</evidence>